<dbReference type="Pfam" id="PF04840">
    <property type="entry name" value="Vps16_C"/>
    <property type="match status" value="1"/>
</dbReference>
<dbReference type="GO" id="GO:0005768">
    <property type="term" value="C:endosome"/>
    <property type="evidence" value="ECO:0007669"/>
    <property type="project" value="TreeGrafter"/>
</dbReference>
<dbReference type="GO" id="GO:0005765">
    <property type="term" value="C:lysosomal membrane"/>
    <property type="evidence" value="ECO:0007669"/>
    <property type="project" value="TreeGrafter"/>
</dbReference>
<name>A0AAV7ZNM8_9EUKA</name>
<sequence length="931" mass="108123">MNIDQFGWVKLGNLNYHLQTLNLVQWKEDRIKLSEQEISVSRKGGPIAVTNSIHKISKYEKRRKILLFTSSGDYLTTITVRKEKKIYALGWHEGDELVCVLEDCEILVYSLRGELLENIEIVDSDSLSKKEKKEEKNKRRRRGTGGLGRVIRINSLIEFLDQKPEFVEIFPRGVLIYTDNNDIYLWYKGQKNFIYYPHLGIKTQPLCVSIIDQTINEQPSPIILIGLKDSTIKVITLNKDMNKNKTIQIQRVQLFKLNFQQIKIGTIETQSPAVKMSVSVSGKKFCYLTESGKVFITQEDLTSIIAIHQVNIGDLKQEKYFHNNLVWCSDDAILLHLCKPKRHLLMLGPNNTQKKFPLNDDCILISEIDGTRILLTKPFRLEFLSKVPAQVVNAFEIGSESPSSTLIHCLQLYQNKDPNADLLIRSMNKKLVRAIRECIFAAGYMIHPQAQEQLLQAASFGSSYINNSNSGFNNTSFRINKNKLVTQFAEMCYDLRILNTVRKPNIGISLTYQQLKSLGRDNLIKRLMYYMKHFIAIRICQFLKLSSNIEALVLEDWACSKILYSPNLNDKFLAKQIYEKIKMADKTHSVSFANIAKVAFQFQRKKLATKLLTLETKPQNQIPMLLEMDEIGKALKYSLDCGETELIYLVLKSLIKKFLINNNMKNINDNLNLSSKDNNNNLVTILEENFEKILPYLINYLQINNWKNLANLLLNFQKNKDLAILQSIQFFKTSSPKKKILILEEAVKNFNQSNEKIWKNLTLEQLKLLKLQTQITKTLTKKKKINFNIDIYGLSVSETLIQLIKLDQKKFIELIRKEFKIPEQRYWWLKITTLAQENRWDDLKKFSNQKSPIGYIPFFQICCDHNNLFQAEFYISKIPDIHTRFESYIQIKKFKMAAKIAVKLNNQELLDKVRSLAPKKVKLPKLVNRKK</sequence>
<evidence type="ECO:0000256" key="2">
    <source>
        <dbReference type="PIRNR" id="PIRNR007949"/>
    </source>
</evidence>
<evidence type="ECO:0000313" key="7">
    <source>
        <dbReference type="Proteomes" id="UP001146793"/>
    </source>
</evidence>
<dbReference type="InterPro" id="IPR006926">
    <property type="entry name" value="Vps16_N"/>
</dbReference>
<evidence type="ECO:0000259" key="4">
    <source>
        <dbReference type="Pfam" id="PF04841"/>
    </source>
</evidence>
<dbReference type="GO" id="GO:0030897">
    <property type="term" value="C:HOPS complex"/>
    <property type="evidence" value="ECO:0007669"/>
    <property type="project" value="TreeGrafter"/>
</dbReference>
<dbReference type="PANTHER" id="PTHR12811">
    <property type="entry name" value="VACUOLAR PROTEIN SORTING VPS16"/>
    <property type="match status" value="1"/>
</dbReference>
<reference evidence="5" key="2">
    <citation type="submission" date="2022-08" db="EMBL/GenBank/DDBJ databases">
        <title>Novel sulphate-reducing endosymbionts in the free-living metamonad Anaeramoeba.</title>
        <authorList>
            <person name="Jerlstrom-Hultqvist J."/>
            <person name="Cepicka I."/>
            <person name="Gallot-Lavallee L."/>
            <person name="Salas-Leiva D."/>
            <person name="Curtis B.A."/>
            <person name="Zahonova K."/>
            <person name="Pipaliya S."/>
            <person name="Dacks J."/>
            <person name="Roger A.J."/>
        </authorList>
    </citation>
    <scope>NUCLEOTIDE SEQUENCE</scope>
    <source>
        <strain evidence="5">Busselton2</strain>
    </source>
</reference>
<dbReference type="InterPro" id="IPR036322">
    <property type="entry name" value="WD40_repeat_dom_sf"/>
</dbReference>
<dbReference type="AlphaFoldDB" id="A0AAV7ZNM8"/>
<evidence type="ECO:0000259" key="3">
    <source>
        <dbReference type="Pfam" id="PF04840"/>
    </source>
</evidence>
<feature type="domain" description="Vps16 N-terminal" evidence="4">
    <location>
        <begin position="6"/>
        <end position="115"/>
    </location>
</feature>
<dbReference type="InterPro" id="IPR006925">
    <property type="entry name" value="Vps16_C"/>
</dbReference>
<keyword evidence="8" id="KW-1185">Reference proteome</keyword>
<evidence type="ECO:0000313" key="6">
    <source>
        <dbReference type="EMBL" id="KAJ6232126.1"/>
    </source>
</evidence>
<evidence type="ECO:0000313" key="5">
    <source>
        <dbReference type="EMBL" id="KAJ3441990.1"/>
    </source>
</evidence>
<organism evidence="5 7">
    <name type="scientific">Anaeramoeba flamelloides</name>
    <dbReference type="NCBI Taxonomy" id="1746091"/>
    <lineage>
        <taxon>Eukaryota</taxon>
        <taxon>Metamonada</taxon>
        <taxon>Anaeramoebidae</taxon>
        <taxon>Anaeramoeba</taxon>
    </lineage>
</organism>
<reference evidence="6" key="1">
    <citation type="submission" date="2022-08" db="EMBL/GenBank/DDBJ databases">
        <title>Novel sulfate-reducing endosymbionts in the free-living metamonad Anaeramoeba.</title>
        <authorList>
            <person name="Jerlstrom-Hultqvist J."/>
            <person name="Cepicka I."/>
            <person name="Gallot-Lavallee L."/>
            <person name="Salas-Leiva D."/>
            <person name="Curtis B.A."/>
            <person name="Zahonova K."/>
            <person name="Pipaliya S."/>
            <person name="Dacks J."/>
            <person name="Roger A.J."/>
        </authorList>
    </citation>
    <scope>NUCLEOTIDE SEQUENCE</scope>
    <source>
        <strain evidence="6">Schooner1</strain>
    </source>
</reference>
<feature type="domain" description="Vps16 C-terminal" evidence="3">
    <location>
        <begin position="590"/>
        <end position="915"/>
    </location>
</feature>
<dbReference type="Proteomes" id="UP001146793">
    <property type="component" value="Unassembled WGS sequence"/>
</dbReference>
<dbReference type="GO" id="GO:0006886">
    <property type="term" value="P:intracellular protein transport"/>
    <property type="evidence" value="ECO:0007669"/>
    <property type="project" value="InterPro"/>
</dbReference>
<dbReference type="GO" id="GO:0016197">
    <property type="term" value="P:endosomal transport"/>
    <property type="evidence" value="ECO:0007669"/>
    <property type="project" value="TreeGrafter"/>
</dbReference>
<dbReference type="InterPro" id="IPR038132">
    <property type="entry name" value="Vps16_C_sf"/>
</dbReference>
<accession>A0AAV7ZNM8</accession>
<evidence type="ECO:0000256" key="1">
    <source>
        <dbReference type="ARBA" id="ARBA00009250"/>
    </source>
</evidence>
<dbReference type="GO" id="GO:0042144">
    <property type="term" value="P:vacuole fusion, non-autophagic"/>
    <property type="evidence" value="ECO:0007669"/>
    <property type="project" value="TreeGrafter"/>
</dbReference>
<dbReference type="PANTHER" id="PTHR12811:SF0">
    <property type="entry name" value="VACUOLAR PROTEIN SORTING-ASSOCIATED PROTEIN 16 HOMOLOG"/>
    <property type="match status" value="1"/>
</dbReference>
<dbReference type="Pfam" id="PF04841">
    <property type="entry name" value="Vps16_N"/>
    <property type="match status" value="2"/>
</dbReference>
<dbReference type="Proteomes" id="UP001150062">
    <property type="component" value="Unassembled WGS sequence"/>
</dbReference>
<protein>
    <submittedName>
        <fullName evidence="5">Vacuolar protein sorting vps16</fullName>
    </submittedName>
</protein>
<comment type="caution">
    <text evidence="5">The sequence shown here is derived from an EMBL/GenBank/DDBJ whole genome shotgun (WGS) entry which is preliminary data.</text>
</comment>
<evidence type="ECO:0000313" key="8">
    <source>
        <dbReference type="Proteomes" id="UP001150062"/>
    </source>
</evidence>
<dbReference type="Gene3D" id="1.10.150.780">
    <property type="entry name" value="Vps16, C-terminal region"/>
    <property type="match status" value="1"/>
</dbReference>
<dbReference type="InterPro" id="IPR016534">
    <property type="entry name" value="VPS16"/>
</dbReference>
<proteinExistence type="inferred from homology"/>
<dbReference type="EMBL" id="JAOAOG010000295">
    <property type="protein sequence ID" value="KAJ6232126.1"/>
    <property type="molecule type" value="Genomic_DNA"/>
</dbReference>
<comment type="similarity">
    <text evidence="1 2">Belongs to the VPS16 family.</text>
</comment>
<dbReference type="SUPFAM" id="SSF50978">
    <property type="entry name" value="WD40 repeat-like"/>
    <property type="match status" value="1"/>
</dbReference>
<dbReference type="EMBL" id="JANTQA010000029">
    <property type="protein sequence ID" value="KAJ3441990.1"/>
    <property type="molecule type" value="Genomic_DNA"/>
</dbReference>
<dbReference type="PIRSF" id="PIRSF007949">
    <property type="entry name" value="VPS16"/>
    <property type="match status" value="1"/>
</dbReference>
<dbReference type="GO" id="GO:0003779">
    <property type="term" value="F:actin binding"/>
    <property type="evidence" value="ECO:0007669"/>
    <property type="project" value="TreeGrafter"/>
</dbReference>
<feature type="domain" description="Vps16 N-terminal" evidence="4">
    <location>
        <begin position="260"/>
        <end position="469"/>
    </location>
</feature>
<gene>
    <name evidence="5" type="ORF">M0812_14010</name>
    <name evidence="6" type="ORF">M0813_05281</name>
</gene>